<organism evidence="11 12">
    <name type="scientific">Iris pallida</name>
    <name type="common">Sweet iris</name>
    <dbReference type="NCBI Taxonomy" id="29817"/>
    <lineage>
        <taxon>Eukaryota</taxon>
        <taxon>Viridiplantae</taxon>
        <taxon>Streptophyta</taxon>
        <taxon>Embryophyta</taxon>
        <taxon>Tracheophyta</taxon>
        <taxon>Spermatophyta</taxon>
        <taxon>Magnoliopsida</taxon>
        <taxon>Liliopsida</taxon>
        <taxon>Asparagales</taxon>
        <taxon>Iridaceae</taxon>
        <taxon>Iridoideae</taxon>
        <taxon>Irideae</taxon>
        <taxon>Iris</taxon>
    </lineage>
</organism>
<dbReference type="FunFam" id="3.80.10.10:FF:000383">
    <property type="entry name" value="Leucine-rich repeat receptor protein kinase EMS1"/>
    <property type="match status" value="1"/>
</dbReference>
<keyword evidence="12" id="KW-1185">Reference proteome</keyword>
<protein>
    <submittedName>
        <fullName evidence="11">Inactive receptor kinase</fullName>
    </submittedName>
</protein>
<comment type="caution">
    <text evidence="11">The sequence shown here is derived from an EMBL/GenBank/DDBJ whole genome shotgun (WGS) entry which is preliminary data.</text>
</comment>
<dbReference type="PROSITE" id="PS51450">
    <property type="entry name" value="LRR"/>
    <property type="match status" value="1"/>
</dbReference>
<dbReference type="AlphaFoldDB" id="A0AAX6H4W7"/>
<feature type="signal peptide" evidence="9">
    <location>
        <begin position="1"/>
        <end position="18"/>
    </location>
</feature>
<dbReference type="Proteomes" id="UP001140949">
    <property type="component" value="Unassembled WGS sequence"/>
</dbReference>
<reference evidence="11" key="1">
    <citation type="journal article" date="2023" name="GigaByte">
        <title>Genome assembly of the bearded iris, Iris pallida Lam.</title>
        <authorList>
            <person name="Bruccoleri R.E."/>
            <person name="Oakeley E.J."/>
            <person name="Faust A.M.E."/>
            <person name="Altorfer M."/>
            <person name="Dessus-Babus S."/>
            <person name="Burckhardt D."/>
            <person name="Oertli M."/>
            <person name="Naumann U."/>
            <person name="Petersen F."/>
            <person name="Wong J."/>
        </authorList>
    </citation>
    <scope>NUCLEOTIDE SEQUENCE</scope>
    <source>
        <strain evidence="11">GSM-AAB239-AS_SAM_17_03QT</strain>
    </source>
</reference>
<dbReference type="GO" id="GO:0016301">
    <property type="term" value="F:kinase activity"/>
    <property type="evidence" value="ECO:0007669"/>
    <property type="project" value="UniProtKB-KW"/>
</dbReference>
<evidence type="ECO:0000256" key="5">
    <source>
        <dbReference type="ARBA" id="ARBA00022737"/>
    </source>
</evidence>
<feature type="transmembrane region" description="Helical" evidence="8">
    <location>
        <begin position="600"/>
        <end position="623"/>
    </location>
</feature>
<keyword evidence="11" id="KW-0808">Transferase</keyword>
<dbReference type="InterPro" id="IPR001611">
    <property type="entry name" value="Leu-rich_rpt"/>
</dbReference>
<gene>
    <name evidence="11" type="ORF">M6B38_331990</name>
</gene>
<sequence>MLLPILSLLFLFSIPASSSSSSDLKSLLEFKKGIESDPTGIVTSSWSSSYADPSACPSSWHGVTCDPLGTSVVSLSLPGLGLSGEIKFSTLASLSSLETLTLTGNNLTGRLVPSLGSLSTLRSLDLSANRFYGPVPARVLADLYNLVALNLSQNSFEGGFPVAGLRNLQQLRALDLRSNALWGDVATLLSELRNAEHVDLSGNRFFGQLLLDSRNLSGLANTAKYLNLSGNGIYGGFGSMGMFRNLEVLDLGRNKLSGELPELGDLTNLRVLRAGSNLLYGPVPEGLLESGMQLLEVDLSGNGFTGSIRSINSTTLKVVNLSSNALSGPLPSNIGNCISVDLSKNMISDDLSVIQNWGDALETIDLSSNSLSGNYPNSTSQFGNLLSIKLQNNSIEGSLPSVLGRYPRLLTLDFSSNKFSGPILPALLTSVTLTTLNLSGNQLTGTIPIQNSHSTESLVLASYPHLESLDLSHNLLSGPLPPAVGYLQRLKMINLGDNDLSGELPNEISKLGELEVVDLSMNHLNGSIPDMLQPGLKVFNVSYNDLSGTVPEHLRLLPSTSFYPGNSLLIFPGYEATWKNNSGGINNVRQDQHSKGSVRVTYIVGSIGVFLFLLFALVAFYKIRSQEFCGRKRSRDHLTTGRDVKLGRFGQSNMFKSPKDDSLQTAMSFSN</sequence>
<comment type="subcellular location">
    <subcellularLocation>
        <location evidence="1">Membrane</location>
        <topology evidence="1">Single-pass membrane protein</topology>
    </subcellularLocation>
</comment>
<keyword evidence="3 8" id="KW-0812">Transmembrane</keyword>
<dbReference type="GO" id="GO:0099402">
    <property type="term" value="P:plant organ development"/>
    <property type="evidence" value="ECO:0007669"/>
    <property type="project" value="UniProtKB-ARBA"/>
</dbReference>
<evidence type="ECO:0000256" key="1">
    <source>
        <dbReference type="ARBA" id="ARBA00004167"/>
    </source>
</evidence>
<evidence type="ECO:0000256" key="9">
    <source>
        <dbReference type="SAM" id="SignalP"/>
    </source>
</evidence>
<dbReference type="SUPFAM" id="SSF52047">
    <property type="entry name" value="RNI-like"/>
    <property type="match status" value="1"/>
</dbReference>
<dbReference type="PANTHER" id="PTHR48003">
    <property type="entry name" value="OS07G0626500 PROTEIN"/>
    <property type="match status" value="1"/>
</dbReference>
<evidence type="ECO:0000256" key="3">
    <source>
        <dbReference type="ARBA" id="ARBA00022692"/>
    </source>
</evidence>
<evidence type="ECO:0000313" key="11">
    <source>
        <dbReference type="EMBL" id="KAJ6835485.1"/>
    </source>
</evidence>
<dbReference type="Pfam" id="PF00560">
    <property type="entry name" value="LRR_1"/>
    <property type="match status" value="5"/>
</dbReference>
<evidence type="ECO:0000256" key="7">
    <source>
        <dbReference type="ARBA" id="ARBA00023136"/>
    </source>
</evidence>
<accession>A0AAX6H4W7</accession>
<evidence type="ECO:0000313" key="12">
    <source>
        <dbReference type="Proteomes" id="UP001140949"/>
    </source>
</evidence>
<dbReference type="FunFam" id="3.80.10.10:FF:000095">
    <property type="entry name" value="LRR receptor-like serine/threonine-protein kinase GSO1"/>
    <property type="match status" value="1"/>
</dbReference>
<dbReference type="FunFam" id="3.80.10.10:FF:000400">
    <property type="entry name" value="Nuclear pore complex protein NUP107"/>
    <property type="match status" value="1"/>
</dbReference>
<evidence type="ECO:0000256" key="2">
    <source>
        <dbReference type="ARBA" id="ARBA00022614"/>
    </source>
</evidence>
<keyword evidence="5" id="KW-0677">Repeat</keyword>
<feature type="domain" description="Leucine-rich repeat-containing N-terminal plant-type" evidence="10">
    <location>
        <begin position="21"/>
        <end position="66"/>
    </location>
</feature>
<evidence type="ECO:0000256" key="4">
    <source>
        <dbReference type="ARBA" id="ARBA00022729"/>
    </source>
</evidence>
<keyword evidence="6 8" id="KW-1133">Transmembrane helix</keyword>
<evidence type="ECO:0000259" key="10">
    <source>
        <dbReference type="Pfam" id="PF08263"/>
    </source>
</evidence>
<keyword evidence="11" id="KW-0675">Receptor</keyword>
<dbReference type="GO" id="GO:0009653">
    <property type="term" value="P:anatomical structure morphogenesis"/>
    <property type="evidence" value="ECO:0007669"/>
    <property type="project" value="UniProtKB-ARBA"/>
</dbReference>
<reference evidence="11" key="2">
    <citation type="submission" date="2023-04" db="EMBL/GenBank/DDBJ databases">
        <authorList>
            <person name="Bruccoleri R.E."/>
            <person name="Oakeley E.J."/>
            <person name="Faust A.-M."/>
            <person name="Dessus-Babus S."/>
            <person name="Altorfer M."/>
            <person name="Burckhardt D."/>
            <person name="Oertli M."/>
            <person name="Naumann U."/>
            <person name="Petersen F."/>
            <person name="Wong J."/>
        </authorList>
    </citation>
    <scope>NUCLEOTIDE SEQUENCE</scope>
    <source>
        <strain evidence="11">GSM-AAB239-AS_SAM_17_03QT</strain>
        <tissue evidence="11">Leaf</tissue>
    </source>
</reference>
<dbReference type="InterPro" id="IPR013210">
    <property type="entry name" value="LRR_N_plant-typ"/>
</dbReference>
<dbReference type="InterPro" id="IPR053059">
    <property type="entry name" value="Inactive_SerThr-Kinase_ABA"/>
</dbReference>
<keyword evidence="7 8" id="KW-0472">Membrane</keyword>
<evidence type="ECO:0000256" key="8">
    <source>
        <dbReference type="SAM" id="Phobius"/>
    </source>
</evidence>
<keyword evidence="2" id="KW-0433">Leucine-rich repeat</keyword>
<dbReference type="Pfam" id="PF08263">
    <property type="entry name" value="LRRNT_2"/>
    <property type="match status" value="1"/>
</dbReference>
<evidence type="ECO:0000256" key="6">
    <source>
        <dbReference type="ARBA" id="ARBA00022989"/>
    </source>
</evidence>
<proteinExistence type="predicted"/>
<dbReference type="Pfam" id="PF13855">
    <property type="entry name" value="LRR_8"/>
    <property type="match status" value="1"/>
</dbReference>
<dbReference type="PANTHER" id="PTHR48003:SF5">
    <property type="entry name" value="OS07G0626500 PROTEIN"/>
    <property type="match status" value="1"/>
</dbReference>
<dbReference type="GO" id="GO:0016020">
    <property type="term" value="C:membrane"/>
    <property type="evidence" value="ECO:0007669"/>
    <property type="project" value="UniProtKB-SubCell"/>
</dbReference>
<dbReference type="InterPro" id="IPR032675">
    <property type="entry name" value="LRR_dom_sf"/>
</dbReference>
<keyword evidence="11" id="KW-0418">Kinase</keyword>
<feature type="chain" id="PRO_5043735757" evidence="9">
    <location>
        <begin position="19"/>
        <end position="671"/>
    </location>
</feature>
<dbReference type="Gene3D" id="3.80.10.10">
    <property type="entry name" value="Ribonuclease Inhibitor"/>
    <property type="match status" value="2"/>
</dbReference>
<keyword evidence="4 9" id="KW-0732">Signal</keyword>
<dbReference type="EMBL" id="JANAVB010013398">
    <property type="protein sequence ID" value="KAJ6835485.1"/>
    <property type="molecule type" value="Genomic_DNA"/>
</dbReference>
<name>A0AAX6H4W7_IRIPA</name>